<sequence length="315" mass="32297">MYINLLRQPINSKVISNRSMASLPALRCQMGRLFQRWISESQPYLNGSGRPGSSASTSTAGGGINGTTNDSAVTPETMEKMLQSALLGMQMLDTALRHGGSGTVAGSGSTTHNPTGNSGSSLAGAISSHPPSSSSNSSAGGGPTSSPSYGSTRGSGSTSTSPRMTNAKDEDTRMAVDSTPPPMAKGMKSDNPGSGGKEGANGKTSDDGPNDGQTCLGCSATSTPEWRRGPMGPRTLCNACGLVYAKMIKKRVKEKAGNHSKKSTGGRRSGGKTKVLSSGIGGQMHVISPADDSGDDDVEEEDDYESQGRRSEVPG</sequence>
<feature type="compositionally biased region" description="Basic and acidic residues" evidence="5">
    <location>
        <begin position="306"/>
        <end position="315"/>
    </location>
</feature>
<feature type="region of interest" description="Disordered" evidence="5">
    <location>
        <begin position="98"/>
        <end position="210"/>
    </location>
</feature>
<dbReference type="InterPro" id="IPR013088">
    <property type="entry name" value="Znf_NHR/GATA"/>
</dbReference>
<dbReference type="EMBL" id="JADNYJ010000030">
    <property type="protein sequence ID" value="KAF8903487.1"/>
    <property type="molecule type" value="Genomic_DNA"/>
</dbReference>
<comment type="caution">
    <text evidence="7">The sequence shown here is derived from an EMBL/GenBank/DDBJ whole genome shotgun (WGS) entry which is preliminary data.</text>
</comment>
<feature type="compositionally biased region" description="Acidic residues" evidence="5">
    <location>
        <begin position="292"/>
        <end position="305"/>
    </location>
</feature>
<feature type="compositionally biased region" description="Basic residues" evidence="5">
    <location>
        <begin position="252"/>
        <end position="271"/>
    </location>
</feature>
<feature type="compositionally biased region" description="Polar residues" evidence="5">
    <location>
        <begin position="112"/>
        <end position="121"/>
    </location>
</feature>
<dbReference type="Gene3D" id="3.30.50.10">
    <property type="entry name" value="Erythroid Transcription Factor GATA-1, subunit A"/>
    <property type="match status" value="1"/>
</dbReference>
<protein>
    <recommendedName>
        <fullName evidence="6">GATA-type domain-containing protein</fullName>
    </recommendedName>
</protein>
<name>A0A9P5TPN1_GYMJU</name>
<feature type="compositionally biased region" description="Low complexity" evidence="5">
    <location>
        <begin position="47"/>
        <end position="59"/>
    </location>
</feature>
<evidence type="ECO:0000259" key="6">
    <source>
        <dbReference type="PROSITE" id="PS50114"/>
    </source>
</evidence>
<dbReference type="InterPro" id="IPR000679">
    <property type="entry name" value="Znf_GATA"/>
</dbReference>
<dbReference type="Proteomes" id="UP000724874">
    <property type="component" value="Unassembled WGS sequence"/>
</dbReference>
<dbReference type="PANTHER" id="PTHR45658:SF18">
    <property type="entry name" value="PROTEIN GAT2"/>
    <property type="match status" value="1"/>
</dbReference>
<dbReference type="GO" id="GO:0043565">
    <property type="term" value="F:sequence-specific DNA binding"/>
    <property type="evidence" value="ECO:0007669"/>
    <property type="project" value="InterPro"/>
</dbReference>
<feature type="region of interest" description="Disordered" evidence="5">
    <location>
        <begin position="252"/>
        <end position="315"/>
    </location>
</feature>
<evidence type="ECO:0000256" key="3">
    <source>
        <dbReference type="ARBA" id="ARBA00022833"/>
    </source>
</evidence>
<feature type="region of interest" description="Disordered" evidence="5">
    <location>
        <begin position="45"/>
        <end position="74"/>
    </location>
</feature>
<feature type="compositionally biased region" description="Low complexity" evidence="5">
    <location>
        <begin position="127"/>
        <end position="162"/>
    </location>
</feature>
<reference evidence="7" key="1">
    <citation type="submission" date="2020-11" db="EMBL/GenBank/DDBJ databases">
        <authorList>
            <consortium name="DOE Joint Genome Institute"/>
            <person name="Ahrendt S."/>
            <person name="Riley R."/>
            <person name="Andreopoulos W."/>
            <person name="LaButti K."/>
            <person name="Pangilinan J."/>
            <person name="Ruiz-duenas F.J."/>
            <person name="Barrasa J.M."/>
            <person name="Sanchez-Garcia M."/>
            <person name="Camarero S."/>
            <person name="Miyauchi S."/>
            <person name="Serrano A."/>
            <person name="Linde D."/>
            <person name="Babiker R."/>
            <person name="Drula E."/>
            <person name="Ayuso-Fernandez I."/>
            <person name="Pacheco R."/>
            <person name="Padilla G."/>
            <person name="Ferreira P."/>
            <person name="Barriuso J."/>
            <person name="Kellner H."/>
            <person name="Castanera R."/>
            <person name="Alfaro M."/>
            <person name="Ramirez L."/>
            <person name="Pisabarro A.G."/>
            <person name="Kuo A."/>
            <person name="Tritt A."/>
            <person name="Lipzen A."/>
            <person name="He G."/>
            <person name="Yan M."/>
            <person name="Ng V."/>
            <person name="Cullen D."/>
            <person name="Martin F."/>
            <person name="Rosso M.-N."/>
            <person name="Henrissat B."/>
            <person name="Hibbett D."/>
            <person name="Martinez A.T."/>
            <person name="Grigoriev I.V."/>
        </authorList>
    </citation>
    <scope>NUCLEOTIDE SEQUENCE</scope>
    <source>
        <strain evidence="7">AH 44721</strain>
    </source>
</reference>
<evidence type="ECO:0000256" key="1">
    <source>
        <dbReference type="ARBA" id="ARBA00022723"/>
    </source>
</evidence>
<evidence type="ECO:0000256" key="2">
    <source>
        <dbReference type="ARBA" id="ARBA00022771"/>
    </source>
</evidence>
<organism evidence="7 8">
    <name type="scientific">Gymnopilus junonius</name>
    <name type="common">Spectacular rustgill mushroom</name>
    <name type="synonym">Gymnopilus spectabilis subsp. junonius</name>
    <dbReference type="NCBI Taxonomy" id="109634"/>
    <lineage>
        <taxon>Eukaryota</taxon>
        <taxon>Fungi</taxon>
        <taxon>Dikarya</taxon>
        <taxon>Basidiomycota</taxon>
        <taxon>Agaricomycotina</taxon>
        <taxon>Agaricomycetes</taxon>
        <taxon>Agaricomycetidae</taxon>
        <taxon>Agaricales</taxon>
        <taxon>Agaricineae</taxon>
        <taxon>Hymenogastraceae</taxon>
        <taxon>Gymnopilus</taxon>
    </lineage>
</organism>
<dbReference type="SUPFAM" id="SSF57716">
    <property type="entry name" value="Glucocorticoid receptor-like (DNA-binding domain)"/>
    <property type="match status" value="1"/>
</dbReference>
<dbReference type="AlphaFoldDB" id="A0A9P5TPN1"/>
<keyword evidence="3" id="KW-0862">Zinc</keyword>
<keyword evidence="8" id="KW-1185">Reference proteome</keyword>
<dbReference type="OrthoDB" id="2162994at2759"/>
<keyword evidence="2 4" id="KW-0863">Zinc-finger</keyword>
<feature type="domain" description="GATA-type" evidence="6">
    <location>
        <begin position="209"/>
        <end position="244"/>
    </location>
</feature>
<evidence type="ECO:0000256" key="4">
    <source>
        <dbReference type="PROSITE-ProRule" id="PRU00094"/>
    </source>
</evidence>
<proteinExistence type="predicted"/>
<dbReference type="CDD" id="cd00202">
    <property type="entry name" value="ZnF_GATA"/>
    <property type="match status" value="1"/>
</dbReference>
<dbReference type="InterPro" id="IPR051140">
    <property type="entry name" value="GATA_TF"/>
</dbReference>
<dbReference type="PANTHER" id="PTHR45658">
    <property type="entry name" value="GATA TRANSCRIPTION FACTOR"/>
    <property type="match status" value="1"/>
</dbReference>
<dbReference type="GO" id="GO:0008270">
    <property type="term" value="F:zinc ion binding"/>
    <property type="evidence" value="ECO:0007669"/>
    <property type="project" value="UniProtKB-KW"/>
</dbReference>
<dbReference type="GO" id="GO:0006355">
    <property type="term" value="P:regulation of DNA-templated transcription"/>
    <property type="evidence" value="ECO:0007669"/>
    <property type="project" value="InterPro"/>
</dbReference>
<evidence type="ECO:0000313" key="8">
    <source>
        <dbReference type="Proteomes" id="UP000724874"/>
    </source>
</evidence>
<gene>
    <name evidence="7" type="ORF">CPB84DRAFT_1746196</name>
</gene>
<dbReference type="Pfam" id="PF00320">
    <property type="entry name" value="GATA"/>
    <property type="match status" value="1"/>
</dbReference>
<dbReference type="SMART" id="SM00401">
    <property type="entry name" value="ZnF_GATA"/>
    <property type="match status" value="1"/>
</dbReference>
<evidence type="ECO:0000313" key="7">
    <source>
        <dbReference type="EMBL" id="KAF8903487.1"/>
    </source>
</evidence>
<accession>A0A9P5TPN1</accession>
<keyword evidence="1" id="KW-0479">Metal-binding</keyword>
<evidence type="ECO:0000256" key="5">
    <source>
        <dbReference type="SAM" id="MobiDB-lite"/>
    </source>
</evidence>
<dbReference type="PROSITE" id="PS50114">
    <property type="entry name" value="GATA_ZN_FINGER_2"/>
    <property type="match status" value="1"/>
</dbReference>